<name>A0A8S5MBQ5_9CAUD</name>
<organism evidence="1">
    <name type="scientific">Myoviridae sp. ct9Fw19</name>
    <dbReference type="NCBI Taxonomy" id="2826624"/>
    <lineage>
        <taxon>Viruses</taxon>
        <taxon>Duplodnaviria</taxon>
        <taxon>Heunggongvirae</taxon>
        <taxon>Uroviricota</taxon>
        <taxon>Caudoviricetes</taxon>
    </lineage>
</organism>
<reference evidence="1" key="1">
    <citation type="journal article" date="2021" name="Proc. Natl. Acad. Sci. U.S.A.">
        <title>A Catalog of Tens of Thousands of Viruses from Human Metagenomes Reveals Hidden Associations with Chronic Diseases.</title>
        <authorList>
            <person name="Tisza M.J."/>
            <person name="Buck C.B."/>
        </authorList>
    </citation>
    <scope>NUCLEOTIDE SEQUENCE</scope>
    <source>
        <strain evidence="1">Ct9Fw19</strain>
    </source>
</reference>
<protein>
    <submittedName>
        <fullName evidence="1">Cysteine-rich protein</fullName>
    </submittedName>
</protein>
<accession>A0A8S5MBQ5</accession>
<dbReference type="InterPro" id="IPR025957">
    <property type="entry name" value="Cys_rich_KTR"/>
</dbReference>
<proteinExistence type="predicted"/>
<dbReference type="Pfam" id="PF14205">
    <property type="entry name" value="Cys_rich_KTR"/>
    <property type="match status" value="1"/>
</dbReference>
<dbReference type="EMBL" id="BK014870">
    <property type="protein sequence ID" value="DAD79682.1"/>
    <property type="molecule type" value="Genomic_DNA"/>
</dbReference>
<evidence type="ECO:0000313" key="1">
    <source>
        <dbReference type="EMBL" id="DAD79682.1"/>
    </source>
</evidence>
<sequence>MMEGTRKRLTHLGALGKLEVREGRIVCPICGSRTDQVILPDTRAAKLPVWCRRCKRQLLVTIADGECQCQSASA</sequence>